<dbReference type="InterPro" id="IPR023591">
    <property type="entry name" value="Ribosomal_uS2_flav_dom_sf"/>
</dbReference>
<dbReference type="EMBL" id="LCQQ01000017">
    <property type="protein sequence ID" value="KKW21017.1"/>
    <property type="molecule type" value="Genomic_DNA"/>
</dbReference>
<dbReference type="PANTHER" id="PTHR12534:SF0">
    <property type="entry name" value="SMALL RIBOSOMAL SUBUNIT PROTEIN US2M"/>
    <property type="match status" value="1"/>
</dbReference>
<evidence type="ECO:0000256" key="4">
    <source>
        <dbReference type="ARBA" id="ARBA00035256"/>
    </source>
</evidence>
<proteinExistence type="inferred from homology"/>
<gene>
    <name evidence="5" type="primary">rpsB</name>
    <name evidence="7" type="ORF">UY61_C0017G0004</name>
</gene>
<dbReference type="InterPro" id="IPR005706">
    <property type="entry name" value="Ribosomal_uS2_bac/mit/plastid"/>
</dbReference>
<evidence type="ECO:0000313" key="8">
    <source>
        <dbReference type="Proteomes" id="UP000034201"/>
    </source>
</evidence>
<evidence type="ECO:0000256" key="3">
    <source>
        <dbReference type="ARBA" id="ARBA00023274"/>
    </source>
</evidence>
<dbReference type="CDD" id="cd01425">
    <property type="entry name" value="RPS2"/>
    <property type="match status" value="1"/>
</dbReference>
<protein>
    <recommendedName>
        <fullName evidence="4 5">Small ribosomal subunit protein uS2</fullName>
    </recommendedName>
</protein>
<dbReference type="GO" id="GO:0022627">
    <property type="term" value="C:cytosolic small ribosomal subunit"/>
    <property type="evidence" value="ECO:0007669"/>
    <property type="project" value="TreeGrafter"/>
</dbReference>
<keyword evidence="3 5" id="KW-0687">Ribonucleoprotein</keyword>
<dbReference type="Gene3D" id="3.40.50.10490">
    <property type="entry name" value="Glucose-6-phosphate isomerase like protein, domain 1"/>
    <property type="match status" value="1"/>
</dbReference>
<evidence type="ECO:0000256" key="1">
    <source>
        <dbReference type="ARBA" id="ARBA00006242"/>
    </source>
</evidence>
<dbReference type="PATRIC" id="fig|1618608.3.peg.271"/>
<comment type="similarity">
    <text evidence="1 5 6">Belongs to the universal ribosomal protein uS2 family.</text>
</comment>
<dbReference type="InterPro" id="IPR018130">
    <property type="entry name" value="Ribosomal_uS2_CS"/>
</dbReference>
<comment type="caution">
    <text evidence="7">The sequence shown here is derived from an EMBL/GenBank/DDBJ whole genome shotgun (WGS) entry which is preliminary data.</text>
</comment>
<accession>A0A0G1Z121</accession>
<dbReference type="InterPro" id="IPR001865">
    <property type="entry name" value="Ribosomal_uS2"/>
</dbReference>
<dbReference type="Pfam" id="PF00318">
    <property type="entry name" value="Ribosomal_S2"/>
    <property type="match status" value="1"/>
</dbReference>
<dbReference type="Proteomes" id="UP000034201">
    <property type="component" value="Unassembled WGS sequence"/>
</dbReference>
<reference evidence="7 8" key="1">
    <citation type="journal article" date="2015" name="Nature">
        <title>rRNA introns, odd ribosomes, and small enigmatic genomes across a large radiation of phyla.</title>
        <authorList>
            <person name="Brown C.T."/>
            <person name="Hug L.A."/>
            <person name="Thomas B.C."/>
            <person name="Sharon I."/>
            <person name="Castelle C.J."/>
            <person name="Singh A."/>
            <person name="Wilkins M.J."/>
            <person name="Williams K.H."/>
            <person name="Banfield J.F."/>
        </authorList>
    </citation>
    <scope>NUCLEOTIDE SEQUENCE [LARGE SCALE GENOMIC DNA]</scope>
</reference>
<dbReference type="GO" id="GO:0003735">
    <property type="term" value="F:structural constituent of ribosome"/>
    <property type="evidence" value="ECO:0007669"/>
    <property type="project" value="InterPro"/>
</dbReference>
<dbReference type="PANTHER" id="PTHR12534">
    <property type="entry name" value="30S RIBOSOMAL PROTEIN S2 PROKARYOTIC AND ORGANELLAR"/>
    <property type="match status" value="1"/>
</dbReference>
<dbReference type="SUPFAM" id="SSF52313">
    <property type="entry name" value="Ribosomal protein S2"/>
    <property type="match status" value="1"/>
</dbReference>
<evidence type="ECO:0000256" key="6">
    <source>
        <dbReference type="RuleBase" id="RU003631"/>
    </source>
</evidence>
<dbReference type="NCBIfam" id="TIGR01011">
    <property type="entry name" value="rpsB_bact"/>
    <property type="match status" value="1"/>
</dbReference>
<evidence type="ECO:0000256" key="5">
    <source>
        <dbReference type="HAMAP-Rule" id="MF_00291"/>
    </source>
</evidence>
<sequence>MGHILQVPAESARIVCMDTLIMDQGLEIPAQPIDPEIEEMSKAGVHLGHAKSKFHPSMAPYIFGVRNYVSLIDLMKTKEKLDLAREFIRAVATKKGIILLVGTRPAAKKIIREMGEKTGMPYFSERWIGGTLTNYKVVSKRVEYLERLVEERKTGEFEKYTKKERMKKGEEIERLTKFFGGVRSLKRMPDAVFVVDITHDLIAVNEARKMKIPVIAFVDTNSNADLVTWAIPANDDALPSVRYMCGRVLAAIEEGASEARATKDPESINQKAT</sequence>
<dbReference type="PRINTS" id="PR00395">
    <property type="entry name" value="RIBOSOMALS2"/>
</dbReference>
<keyword evidence="2 5" id="KW-0689">Ribosomal protein</keyword>
<dbReference type="PROSITE" id="PS00963">
    <property type="entry name" value="RIBOSOMAL_S2_2"/>
    <property type="match status" value="1"/>
</dbReference>
<organism evidence="7 8">
    <name type="scientific">Candidatus Adlerbacteria bacterium GW2011_GWC1_50_9</name>
    <dbReference type="NCBI Taxonomy" id="1618608"/>
    <lineage>
        <taxon>Bacteria</taxon>
        <taxon>Candidatus Adleribacteriota</taxon>
    </lineage>
</organism>
<evidence type="ECO:0000256" key="2">
    <source>
        <dbReference type="ARBA" id="ARBA00022980"/>
    </source>
</evidence>
<dbReference type="HAMAP" id="MF_00291_B">
    <property type="entry name" value="Ribosomal_uS2_B"/>
    <property type="match status" value="1"/>
</dbReference>
<dbReference type="GO" id="GO:0006412">
    <property type="term" value="P:translation"/>
    <property type="evidence" value="ECO:0007669"/>
    <property type="project" value="UniProtKB-UniRule"/>
</dbReference>
<dbReference type="AlphaFoldDB" id="A0A0G1Z121"/>
<name>A0A0G1Z121_9BACT</name>
<dbReference type="Gene3D" id="1.10.287.610">
    <property type="entry name" value="Helix hairpin bin"/>
    <property type="match status" value="1"/>
</dbReference>
<evidence type="ECO:0000313" key="7">
    <source>
        <dbReference type="EMBL" id="KKW21017.1"/>
    </source>
</evidence>